<evidence type="ECO:0000256" key="6">
    <source>
        <dbReference type="ARBA" id="ARBA00012102"/>
    </source>
</evidence>
<dbReference type="EMBL" id="CP011568">
    <property type="protein sequence ID" value="AKJ69280.1"/>
    <property type="molecule type" value="Genomic_DNA"/>
</dbReference>
<dbReference type="Pfam" id="PF03309">
    <property type="entry name" value="Pan_kinase"/>
    <property type="match status" value="1"/>
</dbReference>
<reference evidence="18" key="1">
    <citation type="submission" date="2015-06" db="EMBL/GenBank/DDBJ databases">
        <authorList>
            <person name="Lim Y.L."/>
            <person name="Ee R."/>
            <person name="Yong D."/>
            <person name="How K.Y."/>
            <person name="Yin W.F."/>
            <person name="Chan K.G."/>
        </authorList>
    </citation>
    <scope>NUCLEOTIDE SEQUENCE [LARGE SCALE GENOMIC DNA]</scope>
    <source>
        <strain evidence="18">DSM 25325</strain>
    </source>
</reference>
<gene>
    <name evidence="16" type="primary">coaX</name>
    <name evidence="17" type="ORF">ABW99_14715</name>
</gene>
<dbReference type="GO" id="GO:0004594">
    <property type="term" value="F:pantothenate kinase activity"/>
    <property type="evidence" value="ECO:0007669"/>
    <property type="project" value="UniProtKB-UniRule"/>
</dbReference>
<keyword evidence="11 16" id="KW-0067">ATP-binding</keyword>
<dbReference type="GO" id="GO:0015937">
    <property type="term" value="P:coenzyme A biosynthetic process"/>
    <property type="evidence" value="ECO:0007669"/>
    <property type="project" value="UniProtKB-UniRule"/>
</dbReference>
<evidence type="ECO:0000256" key="4">
    <source>
        <dbReference type="ARBA" id="ARBA00005225"/>
    </source>
</evidence>
<keyword evidence="12 16" id="KW-0630">Potassium</keyword>
<accession>A0A0G3EQM4</accession>
<evidence type="ECO:0000256" key="13">
    <source>
        <dbReference type="ARBA" id="ARBA00022993"/>
    </source>
</evidence>
<keyword evidence="13 16" id="KW-0173">Coenzyme A biosynthesis</keyword>
<dbReference type="InterPro" id="IPR043129">
    <property type="entry name" value="ATPase_NBD"/>
</dbReference>
<keyword evidence="10 16" id="KW-0418">Kinase</keyword>
<evidence type="ECO:0000256" key="9">
    <source>
        <dbReference type="ARBA" id="ARBA00022741"/>
    </source>
</evidence>
<evidence type="ECO:0000256" key="15">
    <source>
        <dbReference type="ARBA" id="ARBA00040883"/>
    </source>
</evidence>
<dbReference type="PANTHER" id="PTHR34265:SF1">
    <property type="entry name" value="TYPE III PANTOTHENATE KINASE"/>
    <property type="match status" value="1"/>
</dbReference>
<dbReference type="EC" id="2.7.1.33" evidence="6 16"/>
<feature type="binding site" evidence="16">
    <location>
        <begin position="8"/>
        <end position="15"/>
    </location>
    <ligand>
        <name>ATP</name>
        <dbReference type="ChEBI" id="CHEBI:30616"/>
    </ligand>
</feature>
<evidence type="ECO:0000256" key="10">
    <source>
        <dbReference type="ARBA" id="ARBA00022777"/>
    </source>
</evidence>
<sequence length="274" mass="28589">MSPALLIDAGNTRLKWALAPMPRPQNWQPRQPAYSASGAVAQRDWPALAEQLAAATATAPPHVWLSNVAGTAAEQGLRDTLRQLWGKAAPVPRLHSIRAQATQCGIVNHYTEPAQLGCDRWATLIGARAAFPGEHLLVATLGTATTLESLSAVGDFLGGLIAPGPALMLSSLANGTAQLPAVLPEQPADAPFATNTRAAMLAGCLAAQVGLIERSHAALRARLGEVRCVLTGGAGRWLSPHLCISHTAHDNLVLAGLFEIASSESNASLESHTL</sequence>
<feature type="binding site" evidence="16">
    <location>
        <position position="110"/>
    </location>
    <ligand>
        <name>substrate</name>
    </ligand>
</feature>
<dbReference type="CDD" id="cd24015">
    <property type="entry name" value="ASKHA_NBD_PanK-III"/>
    <property type="match status" value="1"/>
</dbReference>
<comment type="catalytic activity">
    <reaction evidence="1 16">
        <text>(R)-pantothenate + ATP = (R)-4'-phosphopantothenate + ADP + H(+)</text>
        <dbReference type="Rhea" id="RHEA:16373"/>
        <dbReference type="ChEBI" id="CHEBI:10986"/>
        <dbReference type="ChEBI" id="CHEBI:15378"/>
        <dbReference type="ChEBI" id="CHEBI:29032"/>
        <dbReference type="ChEBI" id="CHEBI:30616"/>
        <dbReference type="ChEBI" id="CHEBI:456216"/>
        <dbReference type="EC" id="2.7.1.33"/>
    </reaction>
</comment>
<comment type="caution">
    <text evidence="16">Lacks conserved residue(s) required for the propagation of feature annotation.</text>
</comment>
<evidence type="ECO:0000256" key="1">
    <source>
        <dbReference type="ARBA" id="ARBA00001206"/>
    </source>
</evidence>
<dbReference type="UniPathway" id="UPA00241">
    <property type="reaction ID" value="UER00352"/>
</dbReference>
<dbReference type="SUPFAM" id="SSF53067">
    <property type="entry name" value="Actin-like ATPase domain"/>
    <property type="match status" value="2"/>
</dbReference>
<dbReference type="Gene3D" id="3.30.420.40">
    <property type="match status" value="2"/>
</dbReference>
<dbReference type="InterPro" id="IPR004619">
    <property type="entry name" value="Type_III_PanK"/>
</dbReference>
<comment type="subcellular location">
    <subcellularLocation>
        <location evidence="3 16">Cytoplasm</location>
    </subcellularLocation>
</comment>
<dbReference type="KEGG" id="ptx:ABW99_14715"/>
<evidence type="ECO:0000256" key="2">
    <source>
        <dbReference type="ARBA" id="ARBA00001958"/>
    </source>
</evidence>
<comment type="pathway">
    <text evidence="4 16">Cofactor biosynthesis; coenzyme A biosynthesis; CoA from (R)-pantothenate: step 1/5.</text>
</comment>
<name>A0A0G3EQM4_9BURK</name>
<dbReference type="STRING" id="445709.ABW99_14715"/>
<feature type="binding site" evidence="16">
    <location>
        <position position="196"/>
    </location>
    <ligand>
        <name>substrate</name>
    </ligand>
</feature>
<comment type="function">
    <text evidence="16">Catalyzes the phosphorylation of pantothenate (Pan), the first step in CoA biosynthesis.</text>
</comment>
<evidence type="ECO:0000256" key="5">
    <source>
        <dbReference type="ARBA" id="ARBA00011738"/>
    </source>
</evidence>
<dbReference type="OrthoDB" id="9781305at2"/>
<evidence type="ECO:0000256" key="8">
    <source>
        <dbReference type="ARBA" id="ARBA00022679"/>
    </source>
</evidence>
<comment type="subunit">
    <text evidence="5 16">Homodimer.</text>
</comment>
<evidence type="ECO:0000256" key="14">
    <source>
        <dbReference type="ARBA" id="ARBA00038036"/>
    </source>
</evidence>
<comment type="cofactor">
    <cofactor evidence="16">
        <name>NH4(+)</name>
        <dbReference type="ChEBI" id="CHEBI:28938"/>
    </cofactor>
    <cofactor evidence="16">
        <name>K(+)</name>
        <dbReference type="ChEBI" id="CHEBI:29103"/>
    </cofactor>
    <text evidence="16">A monovalent cation. Ammonium or potassium.</text>
</comment>
<evidence type="ECO:0000256" key="11">
    <source>
        <dbReference type="ARBA" id="ARBA00022840"/>
    </source>
</evidence>
<keyword evidence="8 16" id="KW-0808">Transferase</keyword>
<feature type="binding site" evidence="16">
    <location>
        <begin position="117"/>
        <end position="120"/>
    </location>
    <ligand>
        <name>substrate</name>
    </ligand>
</feature>
<dbReference type="HAMAP" id="MF_01274">
    <property type="entry name" value="Pantothen_kinase_3"/>
    <property type="match status" value="1"/>
</dbReference>
<dbReference type="NCBIfam" id="TIGR00671">
    <property type="entry name" value="baf"/>
    <property type="match status" value="1"/>
</dbReference>
<dbReference type="GO" id="GO:0005737">
    <property type="term" value="C:cytoplasm"/>
    <property type="evidence" value="ECO:0007669"/>
    <property type="project" value="UniProtKB-SubCell"/>
</dbReference>
<keyword evidence="7 16" id="KW-0963">Cytoplasm</keyword>
<dbReference type="Proteomes" id="UP000036700">
    <property type="component" value="Chromosome"/>
</dbReference>
<dbReference type="GO" id="GO:0005524">
    <property type="term" value="F:ATP binding"/>
    <property type="evidence" value="ECO:0007669"/>
    <property type="project" value="UniProtKB-UniRule"/>
</dbReference>
<organism evidence="17 18">
    <name type="scientific">Pandoraea thiooxydans</name>
    <dbReference type="NCBI Taxonomy" id="445709"/>
    <lineage>
        <taxon>Bacteria</taxon>
        <taxon>Pseudomonadati</taxon>
        <taxon>Pseudomonadota</taxon>
        <taxon>Betaproteobacteria</taxon>
        <taxon>Burkholderiales</taxon>
        <taxon>Burkholderiaceae</taxon>
        <taxon>Pandoraea</taxon>
    </lineage>
</organism>
<evidence type="ECO:0000256" key="3">
    <source>
        <dbReference type="ARBA" id="ARBA00004496"/>
    </source>
</evidence>
<dbReference type="RefSeq" id="WP_047215177.1">
    <property type="nucleotide sequence ID" value="NZ_CP011568.3"/>
</dbReference>
<feature type="binding site" evidence="16">
    <location>
        <position position="143"/>
    </location>
    <ligand>
        <name>ATP</name>
        <dbReference type="ChEBI" id="CHEBI:30616"/>
    </ligand>
</feature>
<keyword evidence="9 16" id="KW-0547">Nucleotide-binding</keyword>
<keyword evidence="18" id="KW-1185">Reference proteome</keyword>
<evidence type="ECO:0000313" key="17">
    <source>
        <dbReference type="EMBL" id="AKJ69280.1"/>
    </source>
</evidence>
<evidence type="ECO:0000256" key="16">
    <source>
        <dbReference type="HAMAP-Rule" id="MF_01274"/>
    </source>
</evidence>
<protein>
    <recommendedName>
        <fullName evidence="15 16">Type III pantothenate kinase</fullName>
        <ecNumber evidence="6 16">2.7.1.33</ecNumber>
    </recommendedName>
    <alternativeName>
        <fullName evidence="16">PanK-III</fullName>
    </alternativeName>
    <alternativeName>
        <fullName evidence="16">Pantothenic acid kinase</fullName>
    </alternativeName>
</protein>
<evidence type="ECO:0000256" key="12">
    <source>
        <dbReference type="ARBA" id="ARBA00022958"/>
    </source>
</evidence>
<comment type="cofactor">
    <cofactor evidence="2">
        <name>K(+)</name>
        <dbReference type="ChEBI" id="CHEBI:29103"/>
    </cofactor>
</comment>
<evidence type="ECO:0000256" key="7">
    <source>
        <dbReference type="ARBA" id="ARBA00022490"/>
    </source>
</evidence>
<dbReference type="PATRIC" id="fig|445709.3.peg.3115"/>
<evidence type="ECO:0000313" key="18">
    <source>
        <dbReference type="Proteomes" id="UP000036700"/>
    </source>
</evidence>
<dbReference type="PANTHER" id="PTHR34265">
    <property type="entry name" value="TYPE III PANTOTHENATE KINASE"/>
    <property type="match status" value="1"/>
</dbReference>
<comment type="similarity">
    <text evidence="14 16">Belongs to the type III pantothenate kinase family.</text>
</comment>
<proteinExistence type="inferred from homology"/>
<feature type="active site" description="Proton acceptor" evidence="16">
    <location>
        <position position="119"/>
    </location>
</feature>
<dbReference type="AlphaFoldDB" id="A0A0G3EQM4"/>